<dbReference type="OrthoDB" id="3265906at2759"/>
<sequence length="107" mass="12691">MSLIKLLKIPSRLFQKDIITFLMIRRYDFGVIDNKLHYIAVRPSASISQLRQKVWHLLDLPDYCEEIIILKSEDDKELPLTHLRKGNDPQHPYYLEVYLPENHACKS</sequence>
<protein>
    <submittedName>
        <fullName evidence="1">Uncharacterized protein</fullName>
    </submittedName>
</protein>
<proteinExistence type="predicted"/>
<reference evidence="1" key="1">
    <citation type="submission" date="2021-12" db="EMBL/GenBank/DDBJ databases">
        <authorList>
            <person name="Martin H S."/>
        </authorList>
    </citation>
    <scope>NUCLEOTIDE SEQUENCE</scope>
</reference>
<feature type="non-terminal residue" evidence="1">
    <location>
        <position position="107"/>
    </location>
</feature>
<accession>A0A8J9V4M0</accession>
<dbReference type="Proteomes" id="UP000838878">
    <property type="component" value="Chromosome 14"/>
</dbReference>
<dbReference type="AlphaFoldDB" id="A0A8J9V4M0"/>
<dbReference type="EMBL" id="OV170234">
    <property type="protein sequence ID" value="CAH0719960.1"/>
    <property type="molecule type" value="Genomic_DNA"/>
</dbReference>
<evidence type="ECO:0000313" key="1">
    <source>
        <dbReference type="EMBL" id="CAH0719960.1"/>
    </source>
</evidence>
<evidence type="ECO:0000313" key="2">
    <source>
        <dbReference type="Proteomes" id="UP000838878"/>
    </source>
</evidence>
<organism evidence="1 2">
    <name type="scientific">Brenthis ino</name>
    <name type="common">lesser marbled fritillary</name>
    <dbReference type="NCBI Taxonomy" id="405034"/>
    <lineage>
        <taxon>Eukaryota</taxon>
        <taxon>Metazoa</taxon>
        <taxon>Ecdysozoa</taxon>
        <taxon>Arthropoda</taxon>
        <taxon>Hexapoda</taxon>
        <taxon>Insecta</taxon>
        <taxon>Pterygota</taxon>
        <taxon>Neoptera</taxon>
        <taxon>Endopterygota</taxon>
        <taxon>Lepidoptera</taxon>
        <taxon>Glossata</taxon>
        <taxon>Ditrysia</taxon>
        <taxon>Papilionoidea</taxon>
        <taxon>Nymphalidae</taxon>
        <taxon>Heliconiinae</taxon>
        <taxon>Argynnini</taxon>
        <taxon>Brenthis</taxon>
    </lineage>
</organism>
<gene>
    <name evidence="1" type="ORF">BINO364_LOCUS6245</name>
</gene>
<name>A0A8J9V4M0_9NEOP</name>
<keyword evidence="2" id="KW-1185">Reference proteome</keyword>